<dbReference type="GO" id="GO:0016324">
    <property type="term" value="C:apical plasma membrane"/>
    <property type="evidence" value="ECO:0007669"/>
    <property type="project" value="UniProtKB-SubCell"/>
</dbReference>
<evidence type="ECO:0000256" key="3">
    <source>
        <dbReference type="ARBA" id="ARBA00022448"/>
    </source>
</evidence>
<dbReference type="GO" id="GO:1902600">
    <property type="term" value="P:proton transmembrane transport"/>
    <property type="evidence" value="ECO:0007669"/>
    <property type="project" value="UniProtKB-KW"/>
</dbReference>
<dbReference type="GO" id="GO:0030007">
    <property type="term" value="P:intracellular potassium ion homeostasis"/>
    <property type="evidence" value="ECO:0007669"/>
    <property type="project" value="TreeGrafter"/>
</dbReference>
<feature type="transmembrane region" description="Helical" evidence="18">
    <location>
        <begin position="37"/>
        <end position="60"/>
    </location>
</feature>
<keyword evidence="5" id="KW-0633">Potassium transport</keyword>
<evidence type="ECO:0000313" key="20">
    <source>
        <dbReference type="Proteomes" id="UP001474421"/>
    </source>
</evidence>
<evidence type="ECO:0000256" key="17">
    <source>
        <dbReference type="ARBA" id="ARBA00047115"/>
    </source>
</evidence>
<keyword evidence="15" id="KW-0325">Glycoprotein</keyword>
<proteinExistence type="inferred from homology"/>
<evidence type="ECO:0000256" key="13">
    <source>
        <dbReference type="ARBA" id="ARBA00023136"/>
    </source>
</evidence>
<dbReference type="InterPro" id="IPR038702">
    <property type="entry name" value="Na/K_ATPase_sub_beta_sf"/>
</dbReference>
<dbReference type="NCBIfam" id="TIGR01107">
    <property type="entry name" value="Na_K_ATPase_bet"/>
    <property type="match status" value="1"/>
</dbReference>
<dbReference type="GO" id="GO:0006883">
    <property type="term" value="P:intracellular sodium ion homeostasis"/>
    <property type="evidence" value="ECO:0007669"/>
    <property type="project" value="TreeGrafter"/>
</dbReference>
<evidence type="ECO:0000313" key="19">
    <source>
        <dbReference type="EMBL" id="KAK9401788.1"/>
    </source>
</evidence>
<organism evidence="19 20">
    <name type="scientific">Crotalus adamanteus</name>
    <name type="common">Eastern diamondback rattlesnake</name>
    <dbReference type="NCBI Taxonomy" id="8729"/>
    <lineage>
        <taxon>Eukaryota</taxon>
        <taxon>Metazoa</taxon>
        <taxon>Chordata</taxon>
        <taxon>Craniata</taxon>
        <taxon>Vertebrata</taxon>
        <taxon>Euteleostomi</taxon>
        <taxon>Lepidosauria</taxon>
        <taxon>Squamata</taxon>
        <taxon>Bifurcata</taxon>
        <taxon>Unidentata</taxon>
        <taxon>Episquamata</taxon>
        <taxon>Toxicofera</taxon>
        <taxon>Serpentes</taxon>
        <taxon>Colubroidea</taxon>
        <taxon>Viperidae</taxon>
        <taxon>Crotalinae</taxon>
        <taxon>Crotalus</taxon>
    </lineage>
</organism>
<dbReference type="PANTHER" id="PTHR11523:SF11">
    <property type="entry name" value="POTASSIUM-TRANSPORTING ATPASE SUBUNIT BETA"/>
    <property type="match status" value="1"/>
</dbReference>
<dbReference type="Pfam" id="PF00287">
    <property type="entry name" value="Na_K-ATPase"/>
    <property type="match status" value="1"/>
</dbReference>
<evidence type="ECO:0000256" key="4">
    <source>
        <dbReference type="ARBA" id="ARBA00022475"/>
    </source>
</evidence>
<protein>
    <recommendedName>
        <fullName evidence="18">Sodium/potassium-transporting ATPase subunit beta</fullName>
    </recommendedName>
</protein>
<gene>
    <name evidence="19" type="ORF">NXF25_010144</name>
</gene>
<dbReference type="Gene3D" id="2.60.40.1660">
    <property type="entry name" value="Na, k-atpase alpha subunit"/>
    <property type="match status" value="1"/>
</dbReference>
<dbReference type="EMBL" id="JAOTOJ010000004">
    <property type="protein sequence ID" value="KAK9401788.1"/>
    <property type="molecule type" value="Genomic_DNA"/>
</dbReference>
<dbReference type="InterPro" id="IPR000402">
    <property type="entry name" value="Na/K_ATPase_sub_beta"/>
</dbReference>
<accession>A0AAW1BIN7</accession>
<comment type="function">
    <text evidence="18">This is the non-catalytic component of the active enzyme, which catalyzes the hydrolysis of ATP coupled with the exchange of Na(+) and K(+) ions across the plasma membrane.</text>
</comment>
<evidence type="ECO:0000256" key="12">
    <source>
        <dbReference type="ARBA" id="ARBA00023065"/>
    </source>
</evidence>
<keyword evidence="10" id="KW-0735">Signal-anchor</keyword>
<dbReference type="PROSITE" id="PS00390">
    <property type="entry name" value="ATPASE_NA_K_BETA_1"/>
    <property type="match status" value="1"/>
</dbReference>
<dbReference type="Gene3D" id="1.20.5.170">
    <property type="match status" value="1"/>
</dbReference>
<dbReference type="GO" id="GO:0005890">
    <property type="term" value="C:sodium:potassium-exchanging ATPase complex"/>
    <property type="evidence" value="ECO:0007669"/>
    <property type="project" value="InterPro"/>
</dbReference>
<evidence type="ECO:0000256" key="14">
    <source>
        <dbReference type="ARBA" id="ARBA00023157"/>
    </source>
</evidence>
<evidence type="ECO:0000256" key="9">
    <source>
        <dbReference type="ARBA" id="ARBA00022958"/>
    </source>
</evidence>
<dbReference type="Proteomes" id="UP001474421">
    <property type="component" value="Unassembled WGS sequence"/>
</dbReference>
<dbReference type="PROSITE" id="PS00391">
    <property type="entry name" value="ATPASE_NA_K_BETA_2"/>
    <property type="match status" value="1"/>
</dbReference>
<evidence type="ECO:0000256" key="11">
    <source>
        <dbReference type="ARBA" id="ARBA00022989"/>
    </source>
</evidence>
<evidence type="ECO:0000256" key="5">
    <source>
        <dbReference type="ARBA" id="ARBA00022538"/>
    </source>
</evidence>
<keyword evidence="6 18" id="KW-0812">Transmembrane</keyword>
<evidence type="ECO:0000256" key="6">
    <source>
        <dbReference type="ARBA" id="ARBA00022692"/>
    </source>
</evidence>
<dbReference type="PANTHER" id="PTHR11523">
    <property type="entry name" value="SODIUM/POTASSIUM-DEPENDENT ATPASE BETA SUBUNIT"/>
    <property type="match status" value="1"/>
</dbReference>
<dbReference type="FunFam" id="1.20.5.170:FF:000061">
    <property type="entry name" value="Sodium/potassium-transporting ATPase subunit beta"/>
    <property type="match status" value="1"/>
</dbReference>
<comment type="caution">
    <text evidence="19">The sequence shown here is derived from an EMBL/GenBank/DDBJ whole genome shotgun (WGS) entry which is preliminary data.</text>
</comment>
<sequence length="305" mass="35345">MATLNEKKTCSQRMENFQRFVWNPDTGQLMGRTLINWVWISLYYVAFYVVIIGLFALSIYSLMKTINPYTPDYQDRLKSPGVTLRPDVYGEKGLEIYYNISQQSSWDGYVLTLQKFLSAYNETMQESHKNCSQENYFYQKTFDAPNNEKYSCKFTKDMLENCSGLTDSTFGFPEGSPCLIIKMNRVRNCITDYQFSPWQRDCTKSELHNSSNTNTYLIYGQLKDDSPLEVAYYPANGTFSLHYFPYYGLKAQPTYTNPLVAVKLLNISLNKEVHIVCRVIGTGITSDNPHDPYEGKVEFKIRIQN</sequence>
<keyword evidence="4" id="KW-1003">Cell membrane</keyword>
<keyword evidence="13 18" id="KW-0472">Membrane</keyword>
<evidence type="ECO:0000256" key="2">
    <source>
        <dbReference type="ARBA" id="ARBA00005876"/>
    </source>
</evidence>
<dbReference type="AlphaFoldDB" id="A0AAW1BIN7"/>
<comment type="similarity">
    <text evidence="2 18">Belongs to the X(+)/potassium ATPases subunit beta family.</text>
</comment>
<keyword evidence="20" id="KW-1185">Reference proteome</keyword>
<name>A0AAW1BIN7_CROAD</name>
<keyword evidence="8" id="KW-0130">Cell adhesion</keyword>
<evidence type="ECO:0000256" key="8">
    <source>
        <dbReference type="ARBA" id="ARBA00022889"/>
    </source>
</evidence>
<evidence type="ECO:0000256" key="1">
    <source>
        <dbReference type="ARBA" id="ARBA00004655"/>
    </source>
</evidence>
<comment type="subcellular location">
    <subcellularLocation>
        <location evidence="1">Apical cell membrane</location>
        <topology evidence="1">Single-pass type II membrane protein</topology>
    </subcellularLocation>
    <subcellularLocation>
        <location evidence="18">Membrane</location>
    </subcellularLocation>
</comment>
<evidence type="ECO:0000256" key="16">
    <source>
        <dbReference type="ARBA" id="ARBA00046158"/>
    </source>
</evidence>
<keyword evidence="3 18" id="KW-0813">Transport</keyword>
<comment type="subunit">
    <text evidence="17">The ATPase pump is composed of two subunits: alpha (catalytic) and beta (regulatory). Interacts with alpha subunit ATP12A; this interaction is required for the formation of a functionally active pump and targeting at the plasma membrane. Interacts (via N-terminus) with alpha subunit ATP4A (via the P-domain).</text>
</comment>
<evidence type="ECO:0000256" key="10">
    <source>
        <dbReference type="ARBA" id="ARBA00022968"/>
    </source>
</evidence>
<evidence type="ECO:0000256" key="7">
    <source>
        <dbReference type="ARBA" id="ARBA00022781"/>
    </source>
</evidence>
<keyword evidence="11 18" id="KW-1133">Transmembrane helix</keyword>
<keyword evidence="14" id="KW-1015">Disulfide bond</keyword>
<keyword evidence="7" id="KW-0375">Hydrogen ion transport</keyword>
<reference evidence="19 20" key="1">
    <citation type="journal article" date="2024" name="Proc. Natl. Acad. Sci. U.S.A.">
        <title>The genetic regulatory architecture and epigenomic basis for age-related changes in rattlesnake venom.</title>
        <authorList>
            <person name="Hogan M.P."/>
            <person name="Holding M.L."/>
            <person name="Nystrom G.S."/>
            <person name="Colston T.J."/>
            <person name="Bartlett D.A."/>
            <person name="Mason A.J."/>
            <person name="Ellsworth S.A."/>
            <person name="Rautsaw R.M."/>
            <person name="Lawrence K.C."/>
            <person name="Strickland J.L."/>
            <person name="He B."/>
            <person name="Fraser P."/>
            <person name="Margres M.J."/>
            <person name="Gilbert D.M."/>
            <person name="Gibbs H.L."/>
            <person name="Parkinson C.L."/>
            <person name="Rokyta D.R."/>
        </authorList>
    </citation>
    <scope>NUCLEOTIDE SEQUENCE [LARGE SCALE GENOMIC DNA]</scope>
    <source>
        <strain evidence="19">DRR0105</strain>
    </source>
</reference>
<keyword evidence="12 18" id="KW-0406">Ion transport</keyword>
<comment type="function">
    <text evidence="16">The beta subunit of the gastric H(+)/K(+) ATPase pump which transports H(+) ions in exchange for K(+) ions across the apical membrane of parietal cells. Plays a structural and regulatory role in the assembly and membrane targeting of a functionally active pump. Within a transport cycle, the transfer of a H(+) ion across the membrane is coupled to ATP hydrolysis and is associated with a transient phosphorylation of the alpha subunit that shifts the pump conformation from inward-facing (E1) to outward-facing state (E2). Interacts with the phosphorylation domain of the alpha subunit and functions as a ratchet, stabilizing the lumenal-open E2 conformation and preventing the reverse reaction of the transport cycle.</text>
</comment>
<dbReference type="GO" id="GO:0007155">
    <property type="term" value="P:cell adhesion"/>
    <property type="evidence" value="ECO:0007669"/>
    <property type="project" value="UniProtKB-KW"/>
</dbReference>
<dbReference type="GO" id="GO:1990573">
    <property type="term" value="P:potassium ion import across plasma membrane"/>
    <property type="evidence" value="ECO:0007669"/>
    <property type="project" value="TreeGrafter"/>
</dbReference>
<evidence type="ECO:0000256" key="18">
    <source>
        <dbReference type="RuleBase" id="RU362099"/>
    </source>
</evidence>
<keyword evidence="9" id="KW-0630">Potassium</keyword>
<dbReference type="GO" id="GO:0036376">
    <property type="term" value="P:sodium ion export across plasma membrane"/>
    <property type="evidence" value="ECO:0007669"/>
    <property type="project" value="TreeGrafter"/>
</dbReference>
<evidence type="ECO:0000256" key="15">
    <source>
        <dbReference type="ARBA" id="ARBA00023180"/>
    </source>
</evidence>
<dbReference type="GO" id="GO:0001671">
    <property type="term" value="F:ATPase activator activity"/>
    <property type="evidence" value="ECO:0007669"/>
    <property type="project" value="TreeGrafter"/>
</dbReference>